<feature type="compositionally biased region" description="Basic and acidic residues" evidence="1">
    <location>
        <begin position="27"/>
        <end position="37"/>
    </location>
</feature>
<feature type="compositionally biased region" description="Basic and acidic residues" evidence="1">
    <location>
        <begin position="71"/>
        <end position="87"/>
    </location>
</feature>
<sequence>MAHNADIVNEILDGGDPQDESNIPREVPPEADKLTDPHNIELDVSEAARQHAREELERLGEPYEGTLQERSGTHETTEKTEDKDPRNIARGYKATISNPGTSADAKERAMKLKEMGEEVP</sequence>
<dbReference type="PANTHER" id="PTHR36576">
    <property type="entry name" value="UPF0654 PROTEIN C11D3.01C-RELATED"/>
    <property type="match status" value="1"/>
</dbReference>
<gene>
    <name evidence="2" type="ORF">HZS61_003050</name>
</gene>
<organism evidence="2 3">
    <name type="scientific">Fusarium oxysporum f. sp. conglutinans</name>
    <dbReference type="NCBI Taxonomy" id="100902"/>
    <lineage>
        <taxon>Eukaryota</taxon>
        <taxon>Fungi</taxon>
        <taxon>Dikarya</taxon>
        <taxon>Ascomycota</taxon>
        <taxon>Pezizomycotina</taxon>
        <taxon>Sordariomycetes</taxon>
        <taxon>Hypocreomycetidae</taxon>
        <taxon>Hypocreales</taxon>
        <taxon>Nectriaceae</taxon>
        <taxon>Fusarium</taxon>
        <taxon>Fusarium oxysporum species complex</taxon>
    </lineage>
</organism>
<comment type="caution">
    <text evidence="2">The sequence shown here is derived from an EMBL/GenBank/DDBJ whole genome shotgun (WGS) entry which is preliminary data.</text>
</comment>
<evidence type="ECO:0008006" key="4">
    <source>
        <dbReference type="Google" id="ProtNLM"/>
    </source>
</evidence>
<feature type="compositionally biased region" description="Basic and acidic residues" evidence="1">
    <location>
        <begin position="104"/>
        <end position="120"/>
    </location>
</feature>
<dbReference type="AlphaFoldDB" id="A0A8H6LEQ6"/>
<proteinExistence type="predicted"/>
<dbReference type="PANTHER" id="PTHR36576:SF2">
    <property type="entry name" value="PROTEIN CON-6, PUTATIVE (AFU_ORTHOLOGUE AFUA_4G03615)-RELATED"/>
    <property type="match status" value="1"/>
</dbReference>
<feature type="region of interest" description="Disordered" evidence="1">
    <location>
        <begin position="1"/>
        <end position="37"/>
    </location>
</feature>
<evidence type="ECO:0000313" key="3">
    <source>
        <dbReference type="Proteomes" id="UP000593570"/>
    </source>
</evidence>
<dbReference type="InterPro" id="IPR052670">
    <property type="entry name" value="UPF0654_domain"/>
</dbReference>
<feature type="region of interest" description="Disordered" evidence="1">
    <location>
        <begin position="49"/>
        <end position="120"/>
    </location>
</feature>
<protein>
    <recommendedName>
        <fullName evidence="4">Conidiation-specific protein 6</fullName>
    </recommendedName>
</protein>
<evidence type="ECO:0000256" key="1">
    <source>
        <dbReference type="SAM" id="MobiDB-lite"/>
    </source>
</evidence>
<feature type="compositionally biased region" description="Basic and acidic residues" evidence="1">
    <location>
        <begin position="49"/>
        <end position="61"/>
    </location>
</feature>
<dbReference type="GO" id="GO:0005737">
    <property type="term" value="C:cytoplasm"/>
    <property type="evidence" value="ECO:0007669"/>
    <property type="project" value="TreeGrafter"/>
</dbReference>
<evidence type="ECO:0000313" key="2">
    <source>
        <dbReference type="EMBL" id="KAF6517489.1"/>
    </source>
</evidence>
<dbReference type="Proteomes" id="UP000593570">
    <property type="component" value="Unassembled WGS sequence"/>
</dbReference>
<dbReference type="Pfam" id="PF10346">
    <property type="entry name" value="Con-6"/>
    <property type="match status" value="1"/>
</dbReference>
<accession>A0A8H6LEQ6</accession>
<reference evidence="2 3" key="1">
    <citation type="journal article" date="2020" name="bioRxiv">
        <title>A chromosome-scale genome assembly for the Fusarium oxysporum strain Fo5176 to establish a model Arabidopsis-fungal pathosystem.</title>
        <authorList>
            <person name="Fokkens L."/>
            <person name="Guo L."/>
            <person name="Dora S."/>
            <person name="Wang B."/>
            <person name="Ye K."/>
            <person name="Sanchez-Rodriguez C."/>
            <person name="Croll D."/>
        </authorList>
    </citation>
    <scope>NUCLEOTIDE SEQUENCE [LARGE SCALE GENOMIC DNA]</scope>
    <source>
        <strain evidence="2 3">Fo5176</strain>
    </source>
</reference>
<dbReference type="InterPro" id="IPR018824">
    <property type="entry name" value="Conidiation-specific_6"/>
</dbReference>
<dbReference type="EMBL" id="JACDXP010000011">
    <property type="protein sequence ID" value="KAF6517489.1"/>
    <property type="molecule type" value="Genomic_DNA"/>
</dbReference>
<name>A0A8H6LEQ6_FUSOX</name>